<dbReference type="AlphaFoldDB" id="A0A1Y4DED8"/>
<sequence length="453" mass="47821">MEQTVMEMFTQAVVKFNAVLWGAPMLVLIVGISVYFTWKLKFIQKHLLQAISLSLKKSNAAGAVSSFGALVIALAAMVGTGNIVGVAAAVSTGGPGALFWMMLSAFFAMATKYAESVLAVKYREKNEAGEYVGGPMYVLKKGLQMKKTAAVFAIATALMGFADALIQTNSLVAIYDSVFKAPSFITTLILIGLTGAVILGGVRKIAAFCKWLVPVMAVVYIVSCVAVIITHVDKLPWAIACIFKSAFSGTAVLGGAIGITLKEAVRYGVARGVLSNEAGSGSGAIAAAAAQTPNPVRQGLISATTVFWDTLVICLLSGVAVVIAGDWSAGSLFGAQLAENAFSTLPGGSVLLLISLSLFAFSTLVGWSYYTAKSVQFCLGVNVEKPVYWLWLAVMCVGGFLSPKLVWELADTAIAVMCIPNILSLWLLRKEVFEETKTYLALELQAARSAAQD</sequence>
<dbReference type="InterPro" id="IPR001463">
    <property type="entry name" value="Na/Ala_symport"/>
</dbReference>
<evidence type="ECO:0000256" key="4">
    <source>
        <dbReference type="ARBA" id="ARBA00022475"/>
    </source>
</evidence>
<dbReference type="PRINTS" id="PR00175">
    <property type="entry name" value="NAALASMPORT"/>
</dbReference>
<keyword evidence="5 8" id="KW-0812">Transmembrane</keyword>
<evidence type="ECO:0000256" key="7">
    <source>
        <dbReference type="ARBA" id="ARBA00023136"/>
    </source>
</evidence>
<keyword evidence="4 8" id="KW-1003">Cell membrane</keyword>
<dbReference type="PANTHER" id="PTHR30330">
    <property type="entry name" value="AGSS FAMILY TRANSPORTER, SODIUM-ALANINE"/>
    <property type="match status" value="1"/>
</dbReference>
<evidence type="ECO:0008006" key="11">
    <source>
        <dbReference type="Google" id="ProtNLM"/>
    </source>
</evidence>
<feature type="transmembrane region" description="Helical" evidence="8">
    <location>
        <begin position="20"/>
        <end position="38"/>
    </location>
</feature>
<evidence type="ECO:0000256" key="8">
    <source>
        <dbReference type="RuleBase" id="RU363064"/>
    </source>
</evidence>
<feature type="transmembrane region" description="Helical" evidence="8">
    <location>
        <begin position="388"/>
        <end position="406"/>
    </location>
</feature>
<evidence type="ECO:0000313" key="9">
    <source>
        <dbReference type="EMBL" id="OUO57426.1"/>
    </source>
</evidence>
<proteinExistence type="inferred from homology"/>
<evidence type="ECO:0000256" key="6">
    <source>
        <dbReference type="ARBA" id="ARBA00022989"/>
    </source>
</evidence>
<name>A0A1Y4DED8_9BACT</name>
<dbReference type="NCBIfam" id="TIGR00835">
    <property type="entry name" value="agcS"/>
    <property type="match status" value="1"/>
</dbReference>
<dbReference type="OrthoDB" id="9806926at2"/>
<feature type="transmembrane region" description="Helical" evidence="8">
    <location>
        <begin position="345"/>
        <end position="367"/>
    </location>
</feature>
<feature type="transmembrane region" description="Helical" evidence="8">
    <location>
        <begin position="181"/>
        <end position="199"/>
    </location>
</feature>
<keyword evidence="10" id="KW-1185">Reference proteome</keyword>
<evidence type="ECO:0000256" key="1">
    <source>
        <dbReference type="ARBA" id="ARBA00004651"/>
    </source>
</evidence>
<evidence type="ECO:0000256" key="2">
    <source>
        <dbReference type="ARBA" id="ARBA00009261"/>
    </source>
</evidence>
<feature type="transmembrane region" description="Helical" evidence="8">
    <location>
        <begin position="306"/>
        <end position="325"/>
    </location>
</feature>
<keyword evidence="8" id="KW-0769">Symport</keyword>
<dbReference type="RefSeq" id="WP_087286718.1">
    <property type="nucleotide sequence ID" value="NZ_NFJD01000001.1"/>
</dbReference>
<feature type="transmembrane region" description="Helical" evidence="8">
    <location>
        <begin position="59"/>
        <end position="77"/>
    </location>
</feature>
<keyword evidence="3 8" id="KW-0813">Transport</keyword>
<dbReference type="Gene3D" id="1.20.1740.10">
    <property type="entry name" value="Amino acid/polyamine transporter I"/>
    <property type="match status" value="1"/>
</dbReference>
<protein>
    <recommendedName>
        <fullName evidence="11">Sodium:alanine symporter family protein</fullName>
    </recommendedName>
</protein>
<dbReference type="Proteomes" id="UP000196368">
    <property type="component" value="Unassembled WGS sequence"/>
</dbReference>
<dbReference type="EMBL" id="NFJD01000001">
    <property type="protein sequence ID" value="OUO57426.1"/>
    <property type="molecule type" value="Genomic_DNA"/>
</dbReference>
<accession>A0A1Y4DED8</accession>
<dbReference type="Pfam" id="PF01235">
    <property type="entry name" value="Na_Ala_symp"/>
    <property type="match status" value="1"/>
</dbReference>
<comment type="caution">
    <text evidence="9">The sequence shown here is derived from an EMBL/GenBank/DDBJ whole genome shotgun (WGS) entry which is preliminary data.</text>
</comment>
<gene>
    <name evidence="9" type="ORF">B5F75_01245</name>
</gene>
<dbReference type="GO" id="GO:0005886">
    <property type="term" value="C:plasma membrane"/>
    <property type="evidence" value="ECO:0007669"/>
    <property type="project" value="UniProtKB-SubCell"/>
</dbReference>
<comment type="similarity">
    <text evidence="2 8">Belongs to the alanine or glycine:cation symporter (AGCS) (TC 2.A.25) family.</text>
</comment>
<dbReference type="PANTHER" id="PTHR30330:SF3">
    <property type="entry name" value="TRANSCRIPTIONAL REGULATOR, LRP FAMILY"/>
    <property type="match status" value="1"/>
</dbReference>
<reference evidence="10" key="1">
    <citation type="submission" date="2017-04" db="EMBL/GenBank/DDBJ databases">
        <title>Function of individual gut microbiota members based on whole genome sequencing of pure cultures obtained from chicken caecum.</title>
        <authorList>
            <person name="Medvecky M."/>
            <person name="Cejkova D."/>
            <person name="Polansky O."/>
            <person name="Karasova D."/>
            <person name="Kubasova T."/>
            <person name="Cizek A."/>
            <person name="Rychlik I."/>
        </authorList>
    </citation>
    <scope>NUCLEOTIDE SEQUENCE [LARGE SCALE GENOMIC DNA]</scope>
    <source>
        <strain evidence="10">An273</strain>
    </source>
</reference>
<evidence type="ECO:0000313" key="10">
    <source>
        <dbReference type="Proteomes" id="UP000196368"/>
    </source>
</evidence>
<dbReference type="GO" id="GO:0005283">
    <property type="term" value="F:amino acid:sodium symporter activity"/>
    <property type="evidence" value="ECO:0007669"/>
    <property type="project" value="InterPro"/>
</dbReference>
<keyword evidence="6 8" id="KW-1133">Transmembrane helix</keyword>
<feature type="transmembrane region" description="Helical" evidence="8">
    <location>
        <begin position="211"/>
        <end position="231"/>
    </location>
</feature>
<evidence type="ECO:0000256" key="5">
    <source>
        <dbReference type="ARBA" id="ARBA00022692"/>
    </source>
</evidence>
<organism evidence="9 10">
    <name type="scientific">Candidatus Avelusimicrobium gallicola</name>
    <dbReference type="NCBI Taxonomy" id="2562704"/>
    <lineage>
        <taxon>Bacteria</taxon>
        <taxon>Pseudomonadati</taxon>
        <taxon>Elusimicrobiota</taxon>
        <taxon>Elusimicrobia</taxon>
        <taxon>Elusimicrobiales</taxon>
        <taxon>Elusimicrobiaceae</taxon>
        <taxon>Candidatus Avelusimicrobium</taxon>
    </lineage>
</organism>
<feature type="transmembrane region" description="Helical" evidence="8">
    <location>
        <begin position="83"/>
        <end position="103"/>
    </location>
</feature>
<evidence type="ECO:0000256" key="3">
    <source>
        <dbReference type="ARBA" id="ARBA00022448"/>
    </source>
</evidence>
<feature type="transmembrane region" description="Helical" evidence="8">
    <location>
        <begin position="149"/>
        <end position="175"/>
    </location>
</feature>
<comment type="subcellular location">
    <subcellularLocation>
        <location evidence="1 8">Cell membrane</location>
        <topology evidence="1 8">Multi-pass membrane protein</topology>
    </subcellularLocation>
</comment>
<keyword evidence="7 8" id="KW-0472">Membrane</keyword>
<feature type="transmembrane region" description="Helical" evidence="8">
    <location>
        <begin position="412"/>
        <end position="428"/>
    </location>
</feature>
<feature type="transmembrane region" description="Helical" evidence="8">
    <location>
        <begin position="237"/>
        <end position="261"/>
    </location>
</feature>